<dbReference type="RefSeq" id="YP_009204445.1">
    <property type="nucleotide sequence ID" value="NC_028865.1"/>
</dbReference>
<dbReference type="EMBL" id="KR011062">
    <property type="protein sequence ID" value="AKJ71700.1"/>
    <property type="molecule type" value="Genomic_DNA"/>
</dbReference>
<protein>
    <submittedName>
        <fullName evidence="2">Uncharacterized protein</fullName>
    </submittedName>
</protein>
<proteinExistence type="predicted"/>
<organism evidence="2 3">
    <name type="scientific">Tsukamurella phage TIN2</name>
    <dbReference type="NCBI Taxonomy" id="1636545"/>
    <lineage>
        <taxon>Viruses</taxon>
        <taxon>Duplodnaviria</taxon>
        <taxon>Heunggongvirae</taxon>
        <taxon>Uroviricota</taxon>
        <taxon>Caudoviricetes</taxon>
        <taxon>Tinduovirus</taxon>
        <taxon>Tinduovirus TIN2</taxon>
    </lineage>
</organism>
<keyword evidence="3" id="KW-1185">Reference proteome</keyword>
<evidence type="ECO:0000256" key="1">
    <source>
        <dbReference type="SAM" id="MobiDB-lite"/>
    </source>
</evidence>
<feature type="region of interest" description="Disordered" evidence="1">
    <location>
        <begin position="1"/>
        <end position="97"/>
    </location>
</feature>
<feature type="compositionally biased region" description="Basic and acidic residues" evidence="1">
    <location>
        <begin position="21"/>
        <end position="37"/>
    </location>
</feature>
<reference evidence="2 3" key="1">
    <citation type="journal article" date="2015" name="Appl. Environ. Microbiol.">
        <title>Three of a Kind: Genetically Similar Tsukamurella Phages TIN2, TIN3, and TIN4.</title>
        <authorList>
            <person name="Dyson Z.A."/>
            <person name="Tucci J."/>
            <person name="Seviour R.J."/>
            <person name="Petrovski S."/>
        </authorList>
    </citation>
    <scope>NUCLEOTIDE SEQUENCE [LARGE SCALE GENOMIC DNA]</scope>
</reference>
<feature type="compositionally biased region" description="Pro residues" evidence="1">
    <location>
        <begin position="84"/>
        <end position="97"/>
    </location>
</feature>
<dbReference type="Proteomes" id="UP000203853">
    <property type="component" value="Segment"/>
</dbReference>
<accession>A0A0K0N4V3</accession>
<dbReference type="KEGG" id="vg:26630971"/>
<evidence type="ECO:0000313" key="2">
    <source>
        <dbReference type="EMBL" id="AKJ71700.1"/>
    </source>
</evidence>
<name>A0A0K0N4V3_9CAUD</name>
<sequence>MADEVKNGESVGRPNAPEPANKTDRVVFSDKEKDDYARFGSTPEPEAASPVYEPSEQNEKGDEGDSDLDNPGERGKEASQPVPTGQPKPTTPSTPKA</sequence>
<dbReference type="OrthoDB" id="29080at10239"/>
<dbReference type="GeneID" id="26630971"/>
<gene>
    <name evidence="2" type="ORF">TIN2_10</name>
</gene>
<evidence type="ECO:0000313" key="3">
    <source>
        <dbReference type="Proteomes" id="UP000203853"/>
    </source>
</evidence>